<feature type="chain" id="PRO_5011732311" description="Secreted protein" evidence="2">
    <location>
        <begin position="20"/>
        <end position="224"/>
    </location>
</feature>
<organism evidence="3 4">
    <name type="scientific">Hyunsoonleella jejuensis</name>
    <dbReference type="NCBI Taxonomy" id="419940"/>
    <lineage>
        <taxon>Bacteria</taxon>
        <taxon>Pseudomonadati</taxon>
        <taxon>Bacteroidota</taxon>
        <taxon>Flavobacteriia</taxon>
        <taxon>Flavobacteriales</taxon>
        <taxon>Flavobacteriaceae</taxon>
    </lineage>
</organism>
<evidence type="ECO:0000256" key="2">
    <source>
        <dbReference type="SAM" id="SignalP"/>
    </source>
</evidence>
<dbReference type="STRING" id="419940.SAMN05421824_1542"/>
<evidence type="ECO:0000313" key="4">
    <source>
        <dbReference type="Proteomes" id="UP000198999"/>
    </source>
</evidence>
<reference evidence="3 4" key="1">
    <citation type="submission" date="2016-10" db="EMBL/GenBank/DDBJ databases">
        <authorList>
            <person name="de Groot N.N."/>
        </authorList>
    </citation>
    <scope>NUCLEOTIDE SEQUENCE [LARGE SCALE GENOMIC DNA]</scope>
    <source>
        <strain evidence="3 4">DSM 21035</strain>
    </source>
</reference>
<dbReference type="OrthoDB" id="1148517at2"/>
<evidence type="ECO:0008006" key="5">
    <source>
        <dbReference type="Google" id="ProtNLM"/>
    </source>
</evidence>
<dbReference type="EMBL" id="FOFN01000002">
    <property type="protein sequence ID" value="SEQ40043.1"/>
    <property type="molecule type" value="Genomic_DNA"/>
</dbReference>
<dbReference type="AlphaFoldDB" id="A0A1H9FRB0"/>
<dbReference type="Proteomes" id="UP000198999">
    <property type="component" value="Unassembled WGS sequence"/>
</dbReference>
<keyword evidence="4" id="KW-1185">Reference proteome</keyword>
<proteinExistence type="predicted"/>
<accession>A0A1H9FRB0</accession>
<evidence type="ECO:0000313" key="3">
    <source>
        <dbReference type="EMBL" id="SEQ40043.1"/>
    </source>
</evidence>
<feature type="compositionally biased region" description="Basic and acidic residues" evidence="1">
    <location>
        <begin position="38"/>
        <end position="53"/>
    </location>
</feature>
<protein>
    <recommendedName>
        <fullName evidence="5">Secreted protein</fullName>
    </recommendedName>
</protein>
<keyword evidence="2" id="KW-0732">Signal</keyword>
<feature type="signal peptide" evidence="2">
    <location>
        <begin position="1"/>
        <end position="19"/>
    </location>
</feature>
<sequence length="224" mass="24975">MRIIITCFLVFAFTAIGNAQIDSKKKSGAIIPAIEAPKDSTDSKKISPEKPKQNDQFSGVKSPKVVGKLELPKREFSMFPQEEFGNPGELYTKKLDKIEKTLLPEGHGENSGLKEDAYWGDYRTTAKSIRIMYRDYSAIDGDLLRVYVNGDIIQPRAYLTQGFSGFKLDLKEGFNEIVFQALNTGASGPNTAEYRIVDENDNRISNKVWALATGVKVTVVIIKE</sequence>
<dbReference type="RefSeq" id="WP_092578199.1">
    <property type="nucleotide sequence ID" value="NZ_FOFN01000002.1"/>
</dbReference>
<gene>
    <name evidence="3" type="ORF">SAMN05421824_1542</name>
</gene>
<feature type="region of interest" description="Disordered" evidence="1">
    <location>
        <begin position="38"/>
        <end position="60"/>
    </location>
</feature>
<evidence type="ECO:0000256" key="1">
    <source>
        <dbReference type="SAM" id="MobiDB-lite"/>
    </source>
</evidence>
<name>A0A1H9FRB0_9FLAO</name>